<evidence type="ECO:0000313" key="5">
    <source>
        <dbReference type="Proteomes" id="UP001174909"/>
    </source>
</evidence>
<evidence type="ECO:0000256" key="1">
    <source>
        <dbReference type="ARBA" id="ARBA00005901"/>
    </source>
</evidence>
<evidence type="ECO:0000313" key="4">
    <source>
        <dbReference type="EMBL" id="CAI8023960.1"/>
    </source>
</evidence>
<dbReference type="PANTHER" id="PTHR45715">
    <property type="entry name" value="ATPASE H+-TRANSPORTING V1 SUBUNIT E1A-RELATED"/>
    <property type="match status" value="1"/>
</dbReference>
<dbReference type="GO" id="GO:0046961">
    <property type="term" value="F:proton-transporting ATPase activity, rotational mechanism"/>
    <property type="evidence" value="ECO:0007669"/>
    <property type="project" value="InterPro"/>
</dbReference>
<keyword evidence="2" id="KW-0813">Transport</keyword>
<dbReference type="GO" id="GO:0033178">
    <property type="term" value="C:proton-transporting two-sector ATPase complex, catalytic domain"/>
    <property type="evidence" value="ECO:0007669"/>
    <property type="project" value="InterPro"/>
</dbReference>
<gene>
    <name evidence="4" type="ORF">GBAR_LOCUS13969</name>
</gene>
<dbReference type="Pfam" id="PF01991">
    <property type="entry name" value="vATP-synt_E"/>
    <property type="match status" value="1"/>
</dbReference>
<keyword evidence="5" id="KW-1185">Reference proteome</keyword>
<dbReference type="InterPro" id="IPR038495">
    <property type="entry name" value="ATPase_E_C"/>
</dbReference>
<dbReference type="SUPFAM" id="SSF160527">
    <property type="entry name" value="V-type ATPase subunit E-like"/>
    <property type="match status" value="1"/>
</dbReference>
<dbReference type="Gene3D" id="3.30.2320.30">
    <property type="entry name" value="ATP synthase, E subunit, C-terminal"/>
    <property type="match status" value="1"/>
</dbReference>
<reference evidence="4" key="1">
    <citation type="submission" date="2023-03" db="EMBL/GenBank/DDBJ databases">
        <authorList>
            <person name="Steffen K."/>
            <person name="Cardenas P."/>
        </authorList>
    </citation>
    <scope>NUCLEOTIDE SEQUENCE</scope>
</reference>
<dbReference type="Proteomes" id="UP001174909">
    <property type="component" value="Unassembled WGS sequence"/>
</dbReference>
<dbReference type="EMBL" id="CASHTH010002047">
    <property type="protein sequence ID" value="CAI8023960.1"/>
    <property type="molecule type" value="Genomic_DNA"/>
</dbReference>
<dbReference type="AlphaFoldDB" id="A0AA35S5S1"/>
<comment type="similarity">
    <text evidence="1">Belongs to the V-ATPase E subunit family.</text>
</comment>
<comment type="caution">
    <text evidence="4">The sequence shown here is derived from an EMBL/GenBank/DDBJ whole genome shotgun (WGS) entry which is preliminary data.</text>
</comment>
<proteinExistence type="inferred from homology"/>
<name>A0AA35S5S1_GEOBA</name>
<organism evidence="4 5">
    <name type="scientific">Geodia barretti</name>
    <name type="common">Barrett's horny sponge</name>
    <dbReference type="NCBI Taxonomy" id="519541"/>
    <lineage>
        <taxon>Eukaryota</taxon>
        <taxon>Metazoa</taxon>
        <taxon>Porifera</taxon>
        <taxon>Demospongiae</taxon>
        <taxon>Heteroscleromorpha</taxon>
        <taxon>Tetractinellida</taxon>
        <taxon>Astrophorina</taxon>
        <taxon>Geodiidae</taxon>
        <taxon>Geodia</taxon>
    </lineage>
</organism>
<dbReference type="InterPro" id="IPR002842">
    <property type="entry name" value="ATPase_V1_Esu"/>
</dbReference>
<evidence type="ECO:0000256" key="2">
    <source>
        <dbReference type="ARBA" id="ARBA00022448"/>
    </source>
</evidence>
<evidence type="ECO:0000256" key="3">
    <source>
        <dbReference type="ARBA" id="ARBA00023065"/>
    </source>
</evidence>
<keyword evidence="3" id="KW-0406">Ion transport</keyword>
<dbReference type="Gene3D" id="6.10.250.1620">
    <property type="match status" value="1"/>
</dbReference>
<accession>A0AA35S5S1</accession>
<sequence length="218" mass="25159">MALSDAEVEKQINHMKKFIKQEAHEKADEIMIKAEEEFNIEKGRLLQNEKRKVSNYFERREKQLELQKKIQHSNLLNQARLAVLKSRDDHIKRVLEEASTRLSEVTRDSAHYQQMLRDLVAQGLFQLLEEEVTVRCRQEDVGLVKNVAGDAIRSYEQATKKTCKVLIDTTHLPAECSGGVELFVRAGKIKCTNTLESRLELMGTQVQSHILPFLVYLL</sequence>
<protein>
    <submittedName>
        <fullName evidence="4">V-type proton ATPase subunit E 1</fullName>
    </submittedName>
</protein>